<dbReference type="PATRIC" id="fig|931276.5.peg.5292"/>
<feature type="transmembrane region" description="Helical" evidence="1">
    <location>
        <begin position="12"/>
        <end position="34"/>
    </location>
</feature>
<dbReference type="KEGG" id="csr:Cspa_c52410"/>
<keyword evidence="3" id="KW-1185">Reference proteome</keyword>
<dbReference type="OrthoDB" id="1936130at2"/>
<protein>
    <submittedName>
        <fullName evidence="2">Sporulation-associated protein</fullName>
    </submittedName>
</protein>
<evidence type="ECO:0000256" key="1">
    <source>
        <dbReference type="SAM" id="Phobius"/>
    </source>
</evidence>
<sequence length="224" mass="25657">MRYTRYEYKKSGRLKFICSVVVIVVMSLGGGVYVSNLIFAGKELQSINGNNLMQTSVSDNDGKIQNVIALQCGYYTKEENAKELINSLTKYCQPFIVEDDGKYRVMAGLYTEEDGIKKIDEFKQKKIDVAKIDLNISNDNIENKKIIEIVDGFLEIINKFQDNEVKSIKTKEFKTWSDKIINDDSATKTKKLDDLDKYINNLPDEIDRTNNSSNMQGLYKLIKN</sequence>
<accession>M1MWM1</accession>
<keyword evidence="1" id="KW-0472">Membrane</keyword>
<dbReference type="STRING" id="36745.CLSAP_49900"/>
<evidence type="ECO:0000313" key="3">
    <source>
        <dbReference type="Proteomes" id="UP000011728"/>
    </source>
</evidence>
<name>M1MWM1_9CLOT</name>
<dbReference type="eggNOG" id="ENOG5034C9A">
    <property type="taxonomic scope" value="Bacteria"/>
</dbReference>
<proteinExistence type="predicted"/>
<gene>
    <name evidence="2" type="ORF">Cspa_c52410</name>
</gene>
<dbReference type="HOGENOM" id="CLU_101302_0_0_9"/>
<dbReference type="RefSeq" id="WP_015395294.1">
    <property type="nucleotide sequence ID" value="NC_020291.1"/>
</dbReference>
<keyword evidence="1" id="KW-0812">Transmembrane</keyword>
<organism evidence="2 3">
    <name type="scientific">Clostridium saccharoperbutylacetonicum N1-4(HMT)</name>
    <dbReference type="NCBI Taxonomy" id="931276"/>
    <lineage>
        <taxon>Bacteria</taxon>
        <taxon>Bacillati</taxon>
        <taxon>Bacillota</taxon>
        <taxon>Clostridia</taxon>
        <taxon>Eubacteriales</taxon>
        <taxon>Clostridiaceae</taxon>
        <taxon>Clostridium</taxon>
    </lineage>
</organism>
<dbReference type="EMBL" id="CP004121">
    <property type="protein sequence ID" value="AGF58986.1"/>
    <property type="molecule type" value="Genomic_DNA"/>
</dbReference>
<evidence type="ECO:0000313" key="2">
    <source>
        <dbReference type="EMBL" id="AGF58986.1"/>
    </source>
</evidence>
<dbReference type="GO" id="GO:0042834">
    <property type="term" value="F:peptidoglycan binding"/>
    <property type="evidence" value="ECO:0007669"/>
    <property type="project" value="InterPro"/>
</dbReference>
<keyword evidence="1" id="KW-1133">Transmembrane helix</keyword>
<dbReference type="SUPFAM" id="SSF110997">
    <property type="entry name" value="Sporulation related repeat"/>
    <property type="match status" value="1"/>
</dbReference>
<reference evidence="2 3" key="1">
    <citation type="submission" date="2013-02" db="EMBL/GenBank/DDBJ databases">
        <title>Genome sequence of Clostridium saccharoperbutylacetonicum N1-4(HMT).</title>
        <authorList>
            <person name="Poehlein A."/>
            <person name="Daniel R."/>
        </authorList>
    </citation>
    <scope>NUCLEOTIDE SEQUENCE [LARGE SCALE GENOMIC DNA]</scope>
    <source>
        <strain evidence="3">N1-4(HMT)</strain>
    </source>
</reference>
<dbReference type="AlphaFoldDB" id="M1MWM1"/>
<dbReference type="InterPro" id="IPR036680">
    <property type="entry name" value="SPOR-like_sf"/>
</dbReference>
<dbReference type="Proteomes" id="UP000011728">
    <property type="component" value="Chromosome"/>
</dbReference>